<keyword evidence="1" id="KW-1133">Transmembrane helix</keyword>
<reference evidence="3" key="1">
    <citation type="submission" date="2015-08" db="EMBL/GenBank/DDBJ databases">
        <title>Genome sequence of the strict anaerobe Clostridium homopropionicum LuHBu1 (DSM 5847T).</title>
        <authorList>
            <person name="Poehlein A."/>
            <person name="Beck M."/>
            <person name="Schiel-Bengelsdorf B."/>
            <person name="Bengelsdorf F.R."/>
            <person name="Daniel R."/>
            <person name="Duerre P."/>
        </authorList>
    </citation>
    <scope>NUCLEOTIDE SEQUENCE [LARGE SCALE GENOMIC DNA]</scope>
    <source>
        <strain evidence="3">DSM 5847</strain>
    </source>
</reference>
<dbReference type="InterPro" id="IPR014245">
    <property type="entry name" value="Spore_III_AF"/>
</dbReference>
<feature type="transmembrane region" description="Helical" evidence="1">
    <location>
        <begin position="34"/>
        <end position="52"/>
    </location>
</feature>
<dbReference type="AlphaFoldDB" id="A0A0L6ZD84"/>
<keyword evidence="1" id="KW-0472">Membrane</keyword>
<evidence type="ECO:0000256" key="1">
    <source>
        <dbReference type="SAM" id="Phobius"/>
    </source>
</evidence>
<dbReference type="Pfam" id="PF09581">
    <property type="entry name" value="Spore_III_AF"/>
    <property type="match status" value="1"/>
</dbReference>
<comment type="caution">
    <text evidence="2">The sequence shown here is derived from an EMBL/GenBank/DDBJ whole genome shotgun (WGS) entry which is preliminary data.</text>
</comment>
<gene>
    <name evidence="2" type="ORF">CLHOM_05320</name>
</gene>
<organism evidence="2 3">
    <name type="scientific">Clostridium homopropionicum DSM 5847</name>
    <dbReference type="NCBI Taxonomy" id="1121318"/>
    <lineage>
        <taxon>Bacteria</taxon>
        <taxon>Bacillati</taxon>
        <taxon>Bacillota</taxon>
        <taxon>Clostridia</taxon>
        <taxon>Eubacteriales</taxon>
        <taxon>Clostridiaceae</taxon>
        <taxon>Clostridium</taxon>
    </lineage>
</organism>
<feature type="transmembrane region" description="Helical" evidence="1">
    <location>
        <begin position="7"/>
        <end position="28"/>
    </location>
</feature>
<keyword evidence="3" id="KW-1185">Reference proteome</keyword>
<dbReference type="NCBIfam" id="TIGR02896">
    <property type="entry name" value="spore_III_AF"/>
    <property type="match status" value="1"/>
</dbReference>
<proteinExistence type="predicted"/>
<dbReference type="Proteomes" id="UP000037043">
    <property type="component" value="Unassembled WGS sequence"/>
</dbReference>
<keyword evidence="1" id="KW-0812">Transmembrane</keyword>
<protein>
    <submittedName>
        <fullName evidence="2">Stage III sporulation protein AF</fullName>
    </submittedName>
</protein>
<dbReference type="RefSeq" id="WP_052220128.1">
    <property type="nucleotide sequence ID" value="NZ_LHUR01000011.1"/>
</dbReference>
<name>A0A0L6ZD84_9CLOT</name>
<dbReference type="EMBL" id="LHUR01000011">
    <property type="protein sequence ID" value="KOA20944.1"/>
    <property type="molecule type" value="Genomic_DNA"/>
</dbReference>
<accession>A0A0L6ZD84</accession>
<evidence type="ECO:0000313" key="3">
    <source>
        <dbReference type="Proteomes" id="UP000037043"/>
    </source>
</evidence>
<dbReference type="PATRIC" id="fig|1121318.3.peg.535"/>
<dbReference type="STRING" id="36844.SAMN04488501_104188"/>
<evidence type="ECO:0000313" key="2">
    <source>
        <dbReference type="EMBL" id="KOA20944.1"/>
    </source>
</evidence>
<sequence length="194" mass="22525">MLDALKNWILNISTAIFFITAVELILPNNSTKKYAKFILGLILITVVINPLIKFYDKNFNMNSYVNTAAKYFEEKKFKEDYEKYKKSSIEKTAEVFSSNLGEMISSKLEEKFKKYKFKVTINSVYQEEEGKYEISGIKIGVNEGNIRKIEKINIGDSKEVSSKETLNKELESTIVEFISKELDIDEQKIMVYKM</sequence>